<protein>
    <submittedName>
        <fullName evidence="1">Sporulation initiation factor Spo0A</fullName>
    </submittedName>
</protein>
<evidence type="ECO:0000313" key="2">
    <source>
        <dbReference type="Proteomes" id="UP000620327"/>
    </source>
</evidence>
<reference evidence="1" key="1">
    <citation type="submission" date="2020-08" db="EMBL/GenBank/DDBJ databases">
        <title>Genome public.</title>
        <authorList>
            <person name="Liu C."/>
            <person name="Sun Q."/>
        </authorList>
    </citation>
    <scope>NUCLEOTIDE SEQUENCE</scope>
    <source>
        <strain evidence="1">BX15</strain>
    </source>
</reference>
<dbReference type="GO" id="GO:0003743">
    <property type="term" value="F:translation initiation factor activity"/>
    <property type="evidence" value="ECO:0007669"/>
    <property type="project" value="UniProtKB-KW"/>
</dbReference>
<dbReference type="AlphaFoldDB" id="A0A923MF08"/>
<evidence type="ECO:0000313" key="1">
    <source>
        <dbReference type="EMBL" id="MBC5769143.1"/>
    </source>
</evidence>
<gene>
    <name evidence="1" type="ORF">H8Z83_02125</name>
</gene>
<organism evidence="1 2">
    <name type="scientific">Dysosmobacter segnis</name>
    <dbReference type="NCBI Taxonomy" id="2763042"/>
    <lineage>
        <taxon>Bacteria</taxon>
        <taxon>Bacillati</taxon>
        <taxon>Bacillota</taxon>
        <taxon>Clostridia</taxon>
        <taxon>Eubacteriales</taxon>
        <taxon>Oscillospiraceae</taxon>
        <taxon>Dysosmobacter</taxon>
    </lineage>
</organism>
<dbReference type="RefSeq" id="WP_187013524.1">
    <property type="nucleotide sequence ID" value="NZ_JACOQI010000001.1"/>
</dbReference>
<keyword evidence="1" id="KW-0648">Protein biosynthesis</keyword>
<keyword evidence="2" id="KW-1185">Reference proteome</keyword>
<dbReference type="Proteomes" id="UP000620327">
    <property type="component" value="Unassembled WGS sequence"/>
</dbReference>
<accession>A0A923MF08</accession>
<comment type="caution">
    <text evidence="1">The sequence shown here is derived from an EMBL/GenBank/DDBJ whole genome shotgun (WGS) entry which is preliminary data.</text>
</comment>
<sequence>MKQMNVRAEAALLEVACRHHTTVEEVRREIRLAMAMAMCSPDPATRKIWGEIPCDGNVLTPEDLITYAAMRCREGEC</sequence>
<dbReference type="EMBL" id="JACOQI010000001">
    <property type="protein sequence ID" value="MBC5769143.1"/>
    <property type="molecule type" value="Genomic_DNA"/>
</dbReference>
<name>A0A923MF08_9FIRM</name>
<keyword evidence="1" id="KW-0396">Initiation factor</keyword>
<proteinExistence type="predicted"/>